<dbReference type="PROSITE" id="PS50158">
    <property type="entry name" value="ZF_CCHC"/>
    <property type="match status" value="1"/>
</dbReference>
<dbReference type="AlphaFoldDB" id="A0A2A9NCT5"/>
<feature type="region of interest" description="Disordered" evidence="3">
    <location>
        <begin position="30"/>
        <end position="58"/>
    </location>
</feature>
<dbReference type="Gene3D" id="4.10.60.10">
    <property type="entry name" value="Zinc finger, CCHC-type"/>
    <property type="match status" value="1"/>
</dbReference>
<organism evidence="5 6">
    <name type="scientific">Amanita thiersii Skay4041</name>
    <dbReference type="NCBI Taxonomy" id="703135"/>
    <lineage>
        <taxon>Eukaryota</taxon>
        <taxon>Fungi</taxon>
        <taxon>Dikarya</taxon>
        <taxon>Basidiomycota</taxon>
        <taxon>Agaricomycotina</taxon>
        <taxon>Agaricomycetes</taxon>
        <taxon>Agaricomycetidae</taxon>
        <taxon>Agaricales</taxon>
        <taxon>Pluteineae</taxon>
        <taxon>Amanitaceae</taxon>
        <taxon>Amanita</taxon>
    </lineage>
</organism>
<dbReference type="GO" id="GO:0006397">
    <property type="term" value="P:mRNA processing"/>
    <property type="evidence" value="ECO:0007669"/>
    <property type="project" value="UniProtKB-KW"/>
</dbReference>
<keyword evidence="2" id="KW-0863">Zinc-finger</keyword>
<sequence>PTSLEKWYDLVIRLDQQWRQLVAERKLFTTRGSGSTSTQTGTTQRTNPNAMQVDRNRGPLRCYNCGQTRHMARVC</sequence>
<proteinExistence type="predicted"/>
<evidence type="ECO:0000256" key="2">
    <source>
        <dbReference type="PROSITE-ProRule" id="PRU00047"/>
    </source>
</evidence>
<evidence type="ECO:0000259" key="4">
    <source>
        <dbReference type="PROSITE" id="PS50158"/>
    </source>
</evidence>
<dbReference type="SUPFAM" id="SSF57756">
    <property type="entry name" value="Retrovirus zinc finger-like domains"/>
    <property type="match status" value="1"/>
</dbReference>
<protein>
    <recommendedName>
        <fullName evidence="4">CCHC-type domain-containing protein</fullName>
    </recommendedName>
</protein>
<dbReference type="InterPro" id="IPR036875">
    <property type="entry name" value="Znf_CCHC_sf"/>
</dbReference>
<feature type="domain" description="CCHC-type" evidence="4">
    <location>
        <begin position="61"/>
        <end position="75"/>
    </location>
</feature>
<evidence type="ECO:0000256" key="3">
    <source>
        <dbReference type="SAM" id="MobiDB-lite"/>
    </source>
</evidence>
<dbReference type="InterPro" id="IPR001878">
    <property type="entry name" value="Znf_CCHC"/>
</dbReference>
<gene>
    <name evidence="5" type="ORF">AMATHDRAFT_93928</name>
</gene>
<dbReference type="GO" id="GO:0008270">
    <property type="term" value="F:zinc ion binding"/>
    <property type="evidence" value="ECO:0007669"/>
    <property type="project" value="UniProtKB-KW"/>
</dbReference>
<name>A0A2A9NCT5_9AGAR</name>
<keyword evidence="1" id="KW-0507">mRNA processing</keyword>
<dbReference type="Proteomes" id="UP000242287">
    <property type="component" value="Unassembled WGS sequence"/>
</dbReference>
<dbReference type="GO" id="GO:0003676">
    <property type="term" value="F:nucleic acid binding"/>
    <property type="evidence" value="ECO:0007669"/>
    <property type="project" value="InterPro"/>
</dbReference>
<keyword evidence="6" id="KW-1185">Reference proteome</keyword>
<feature type="non-terminal residue" evidence="5">
    <location>
        <position position="75"/>
    </location>
</feature>
<accession>A0A2A9NCT5</accession>
<feature type="non-terminal residue" evidence="5">
    <location>
        <position position="1"/>
    </location>
</feature>
<reference evidence="5 6" key="1">
    <citation type="submission" date="2014-02" db="EMBL/GenBank/DDBJ databases">
        <title>Transposable element dynamics among asymbiotic and ectomycorrhizal Amanita fungi.</title>
        <authorList>
            <consortium name="DOE Joint Genome Institute"/>
            <person name="Hess J."/>
            <person name="Skrede I."/>
            <person name="Wolfe B."/>
            <person name="LaButti K."/>
            <person name="Ohm R.A."/>
            <person name="Grigoriev I.V."/>
            <person name="Pringle A."/>
        </authorList>
    </citation>
    <scope>NUCLEOTIDE SEQUENCE [LARGE SCALE GENOMIC DNA]</scope>
    <source>
        <strain evidence="5 6">SKay4041</strain>
    </source>
</reference>
<feature type="compositionally biased region" description="Low complexity" evidence="3">
    <location>
        <begin position="30"/>
        <end position="46"/>
    </location>
</feature>
<dbReference type="EMBL" id="KZ302351">
    <property type="protein sequence ID" value="PFH45522.1"/>
    <property type="molecule type" value="Genomic_DNA"/>
</dbReference>
<evidence type="ECO:0000256" key="1">
    <source>
        <dbReference type="ARBA" id="ARBA00022664"/>
    </source>
</evidence>
<keyword evidence="2" id="KW-0479">Metal-binding</keyword>
<evidence type="ECO:0000313" key="5">
    <source>
        <dbReference type="EMBL" id="PFH45522.1"/>
    </source>
</evidence>
<keyword evidence="2" id="KW-0862">Zinc</keyword>
<evidence type="ECO:0000313" key="6">
    <source>
        <dbReference type="Proteomes" id="UP000242287"/>
    </source>
</evidence>